<keyword evidence="4" id="KW-1185">Reference proteome</keyword>
<gene>
    <name evidence="3" type="ORF">MFLAVUS_004400</name>
</gene>
<dbReference type="PROSITE" id="PS50020">
    <property type="entry name" value="WW_DOMAIN_2"/>
    <property type="match status" value="1"/>
</dbReference>
<evidence type="ECO:0000313" key="3">
    <source>
        <dbReference type="EMBL" id="GAA5810971.1"/>
    </source>
</evidence>
<name>A0ABP9YVS6_9FUNG</name>
<evidence type="ECO:0000259" key="2">
    <source>
        <dbReference type="PROSITE" id="PS50020"/>
    </source>
</evidence>
<evidence type="ECO:0000256" key="1">
    <source>
        <dbReference type="SAM" id="MobiDB-lite"/>
    </source>
</evidence>
<feature type="domain" description="WW" evidence="2">
    <location>
        <begin position="42"/>
        <end position="76"/>
    </location>
</feature>
<feature type="region of interest" description="Disordered" evidence="1">
    <location>
        <begin position="1"/>
        <end position="51"/>
    </location>
</feature>
<dbReference type="SUPFAM" id="SSF51045">
    <property type="entry name" value="WW domain"/>
    <property type="match status" value="1"/>
</dbReference>
<sequence length="215" mass="23174">MGLFSKLKAPLQSLQGNSPKPNSNYAPPSPPRQQQHINPDSRVLPTGWISQFDPSSQKFFYVYTPTGLRQWEHPADKPMSGNRGENSSYANQSQQPYYPQQQQQQQQQRLSQQPVYGQSQYGQPQYGQPQYVQQPMGGQRMGGGGGGMGMGKMAAVGVGGGLMGYMVGDALMDDHQPDIIENNYYGDNGGGMDGGGMDGGGFDGGGFDGGGFDDF</sequence>
<dbReference type="Pfam" id="PF00397">
    <property type="entry name" value="WW"/>
    <property type="match status" value="1"/>
</dbReference>
<accession>A0ABP9YVS6</accession>
<dbReference type="Gene3D" id="2.20.70.10">
    <property type="match status" value="1"/>
</dbReference>
<dbReference type="Proteomes" id="UP001473302">
    <property type="component" value="Unassembled WGS sequence"/>
</dbReference>
<evidence type="ECO:0000313" key="4">
    <source>
        <dbReference type="Proteomes" id="UP001473302"/>
    </source>
</evidence>
<proteinExistence type="predicted"/>
<feature type="compositionally biased region" description="Polar residues" evidence="1">
    <location>
        <begin position="12"/>
        <end position="38"/>
    </location>
</feature>
<dbReference type="InterPro" id="IPR001202">
    <property type="entry name" value="WW_dom"/>
</dbReference>
<organism evidence="3 4">
    <name type="scientific">Mucor flavus</name>
    <dbReference type="NCBI Taxonomy" id="439312"/>
    <lineage>
        <taxon>Eukaryota</taxon>
        <taxon>Fungi</taxon>
        <taxon>Fungi incertae sedis</taxon>
        <taxon>Mucoromycota</taxon>
        <taxon>Mucoromycotina</taxon>
        <taxon>Mucoromycetes</taxon>
        <taxon>Mucorales</taxon>
        <taxon>Mucorineae</taxon>
        <taxon>Mucoraceae</taxon>
        <taxon>Mucor</taxon>
    </lineage>
</organism>
<feature type="compositionally biased region" description="Low complexity" evidence="1">
    <location>
        <begin position="92"/>
        <end position="138"/>
    </location>
</feature>
<dbReference type="EMBL" id="BAABUK010000008">
    <property type="protein sequence ID" value="GAA5810971.1"/>
    <property type="molecule type" value="Genomic_DNA"/>
</dbReference>
<protein>
    <recommendedName>
        <fullName evidence="2">WW domain-containing protein</fullName>
    </recommendedName>
</protein>
<reference evidence="3 4" key="1">
    <citation type="submission" date="2024-04" db="EMBL/GenBank/DDBJ databases">
        <title>genome sequences of Mucor flavus KT1a and Helicostylum pulchrum KT1b strains isolated from the surface of a dry-aged beef.</title>
        <authorList>
            <person name="Toyotome T."/>
            <person name="Hosono M."/>
            <person name="Torimaru M."/>
            <person name="Fukuda K."/>
            <person name="Mikami N."/>
        </authorList>
    </citation>
    <scope>NUCLEOTIDE SEQUENCE [LARGE SCALE GENOMIC DNA]</scope>
    <source>
        <strain evidence="3 4">KT1a</strain>
    </source>
</reference>
<dbReference type="InterPro" id="IPR036020">
    <property type="entry name" value="WW_dom_sf"/>
</dbReference>
<feature type="region of interest" description="Disordered" evidence="1">
    <location>
        <begin position="70"/>
        <end position="144"/>
    </location>
</feature>
<comment type="caution">
    <text evidence="3">The sequence shown here is derived from an EMBL/GenBank/DDBJ whole genome shotgun (WGS) entry which is preliminary data.</text>
</comment>